<dbReference type="InterPro" id="IPR010209">
    <property type="entry name" value="Ion_transpt_RnfG/RsxG"/>
</dbReference>
<protein>
    <submittedName>
        <fullName evidence="7">FMN-binding protein</fullName>
    </submittedName>
</protein>
<gene>
    <name evidence="7" type="ORF">ACFSJE_07480</name>
</gene>
<accession>A0ABW4XVL3</accession>
<name>A0ABW4XVL3_9FLAO</name>
<keyword evidence="3" id="KW-0285">Flavoprotein</keyword>
<reference evidence="8" key="1">
    <citation type="journal article" date="2019" name="Int. J. Syst. Evol. Microbiol.">
        <title>The Global Catalogue of Microorganisms (GCM) 10K type strain sequencing project: providing services to taxonomists for standard genome sequencing and annotation.</title>
        <authorList>
            <consortium name="The Broad Institute Genomics Platform"/>
            <consortium name="The Broad Institute Genome Sequencing Center for Infectious Disease"/>
            <person name="Wu L."/>
            <person name="Ma J."/>
        </authorList>
    </citation>
    <scope>NUCLEOTIDE SEQUENCE [LARGE SCALE GENOMIC DNA]</scope>
    <source>
        <strain evidence="8">JCM 3389</strain>
    </source>
</reference>
<evidence type="ECO:0000259" key="6">
    <source>
        <dbReference type="SMART" id="SM00900"/>
    </source>
</evidence>
<keyword evidence="2" id="KW-0597">Phosphoprotein</keyword>
<organism evidence="7 8">
    <name type="scientific">Flagellimonas iocasae</name>
    <dbReference type="NCBI Taxonomy" id="2055905"/>
    <lineage>
        <taxon>Bacteria</taxon>
        <taxon>Pseudomonadati</taxon>
        <taxon>Bacteroidota</taxon>
        <taxon>Flavobacteriia</taxon>
        <taxon>Flavobacteriales</taxon>
        <taxon>Flavobacteriaceae</taxon>
        <taxon>Flagellimonas</taxon>
    </lineage>
</organism>
<evidence type="ECO:0000256" key="2">
    <source>
        <dbReference type="ARBA" id="ARBA00022553"/>
    </source>
</evidence>
<dbReference type="SMART" id="SM00900">
    <property type="entry name" value="FMN_bind"/>
    <property type="match status" value="1"/>
</dbReference>
<keyword evidence="5" id="KW-0249">Electron transport</keyword>
<dbReference type="PANTHER" id="PTHR36118:SF1">
    <property type="entry name" value="ION-TRANSLOCATING OXIDOREDUCTASE COMPLEX SUBUNIT G"/>
    <property type="match status" value="1"/>
</dbReference>
<keyword evidence="8" id="KW-1185">Reference proteome</keyword>
<dbReference type="InterPro" id="IPR007329">
    <property type="entry name" value="FMN-bd"/>
</dbReference>
<dbReference type="EMBL" id="JBHUHU010000003">
    <property type="protein sequence ID" value="MFD2099606.1"/>
    <property type="molecule type" value="Genomic_DNA"/>
</dbReference>
<comment type="caution">
    <text evidence="7">The sequence shown here is derived from an EMBL/GenBank/DDBJ whole genome shotgun (WGS) entry which is preliminary data.</text>
</comment>
<proteinExistence type="predicted"/>
<evidence type="ECO:0000256" key="5">
    <source>
        <dbReference type="ARBA" id="ARBA00022982"/>
    </source>
</evidence>
<evidence type="ECO:0000313" key="8">
    <source>
        <dbReference type="Proteomes" id="UP001597342"/>
    </source>
</evidence>
<keyword evidence="4" id="KW-0288">FMN</keyword>
<dbReference type="Proteomes" id="UP001597342">
    <property type="component" value="Unassembled WGS sequence"/>
</dbReference>
<feature type="domain" description="FMN-binding" evidence="6">
    <location>
        <begin position="94"/>
        <end position="175"/>
    </location>
</feature>
<keyword evidence="1" id="KW-0813">Transport</keyword>
<evidence type="ECO:0000313" key="7">
    <source>
        <dbReference type="EMBL" id="MFD2099606.1"/>
    </source>
</evidence>
<dbReference type="PANTHER" id="PTHR36118">
    <property type="entry name" value="ION-TRANSLOCATING OXIDOREDUCTASE COMPLEX SUBUNIT G"/>
    <property type="match status" value="1"/>
</dbReference>
<dbReference type="RefSeq" id="WP_379830364.1">
    <property type="nucleotide sequence ID" value="NZ_JBHUHU010000003.1"/>
</dbReference>
<evidence type="ECO:0000256" key="3">
    <source>
        <dbReference type="ARBA" id="ARBA00022630"/>
    </source>
</evidence>
<evidence type="ECO:0000256" key="1">
    <source>
        <dbReference type="ARBA" id="ARBA00022448"/>
    </source>
</evidence>
<evidence type="ECO:0000256" key="4">
    <source>
        <dbReference type="ARBA" id="ARBA00022643"/>
    </source>
</evidence>
<sequence length="185" mass="20889">MLRESKFKVQSLAVFLAALSLFGFRPQKISPQLQEKIDNAVETTFEVEEFTLERLALDVTLNEKTQVELGGENLFNIVKEGKSLGYLYLGEAPSMKKVFDYVVLFNPDMSIKKSKILIYREDYGRQVGSQRWLKQFIGKKSGESLAYGEDIDAISGATISAKSMTLAVSNVLLSMKVLQEHNFFE</sequence>
<dbReference type="Pfam" id="PF04205">
    <property type="entry name" value="FMN_bind"/>
    <property type="match status" value="1"/>
</dbReference>